<name>A0A7G5FDP3_9CORY</name>
<dbReference type="Proteomes" id="UP000515570">
    <property type="component" value="Chromosome"/>
</dbReference>
<dbReference type="AlphaFoldDB" id="A0A7G5FDP3"/>
<feature type="region of interest" description="Disordered" evidence="1">
    <location>
        <begin position="144"/>
        <end position="181"/>
    </location>
</feature>
<gene>
    <name evidence="2" type="ORF">HW450_10350</name>
</gene>
<organism evidence="2 3">
    <name type="scientific">Corynebacterium hindlerae</name>
    <dbReference type="NCBI Taxonomy" id="699041"/>
    <lineage>
        <taxon>Bacteria</taxon>
        <taxon>Bacillati</taxon>
        <taxon>Actinomycetota</taxon>
        <taxon>Actinomycetes</taxon>
        <taxon>Mycobacteriales</taxon>
        <taxon>Corynebacteriaceae</taxon>
        <taxon>Corynebacterium</taxon>
    </lineage>
</organism>
<proteinExistence type="predicted"/>
<evidence type="ECO:0000256" key="1">
    <source>
        <dbReference type="SAM" id="MobiDB-lite"/>
    </source>
</evidence>
<dbReference type="RefSeq" id="WP_182385541.1">
    <property type="nucleotide sequence ID" value="NZ_CP059833.1"/>
</dbReference>
<reference evidence="2 3" key="1">
    <citation type="submission" date="2020-07" db="EMBL/GenBank/DDBJ databases">
        <title>non toxigenic Corynebacterium sp. nov from a clinical source.</title>
        <authorList>
            <person name="Bernier A.-M."/>
            <person name="Bernard K."/>
        </authorList>
    </citation>
    <scope>NUCLEOTIDE SEQUENCE [LARGE SCALE GENOMIC DNA]</scope>
    <source>
        <strain evidence="3">NML 93-0612</strain>
    </source>
</reference>
<dbReference type="EMBL" id="CP059833">
    <property type="protein sequence ID" value="QMV84734.1"/>
    <property type="molecule type" value="Genomic_DNA"/>
</dbReference>
<evidence type="ECO:0000313" key="2">
    <source>
        <dbReference type="EMBL" id="QMV84734.1"/>
    </source>
</evidence>
<feature type="compositionally biased region" description="Basic and acidic residues" evidence="1">
    <location>
        <begin position="144"/>
        <end position="153"/>
    </location>
</feature>
<sequence>MKPSTVVLASESARTIEGMVLPWGEAGATNRGEIIFPRGSLNIPSDLSRVKLLAGHSPAGVPVGFAIAAEERDEGLYMCFQLGSSEAATTALTQAQDHIIDSFSIEAAGVRQRGREATDGLLKAVALVPFPAFHSARIGLVNAEEHDEPHEPVDEPPTTDTTDEETKESEEMPQPTITPPATTARVATVPKGVAPEPPTEVHASLHEATEILLAANQGAMSMDEVHAALTDITGTNTLTTTPATWLGELWSGVAYKRRIVPLVQNAALRGRRAHGMRWKTKPTIAKWKGDKTDIHSSKAEWEEVEMRAQPWAGGNDLDRQIFDFKEADALRMYWAAMAESYAYETDKELAAFLVKNATDVQESAPDLIRAISRGAIRLDEKTHSPATFALVNPSDLETVLDFSQLDVPHFTGLTPVSTPDKWVTSEFVEKGTAIVGSKLAATFYELPGSPLRVEAEHIAKGGRDAALFGYTAQMINRADGLMKVHFAKSPAPKPEIV</sequence>
<accession>A0A7G5FDP3</accession>
<evidence type="ECO:0000313" key="3">
    <source>
        <dbReference type="Proteomes" id="UP000515570"/>
    </source>
</evidence>
<protein>
    <submittedName>
        <fullName evidence="2">Uncharacterized protein</fullName>
    </submittedName>
</protein>
<keyword evidence="3" id="KW-1185">Reference proteome</keyword>